<sequence length="113" mass="12031">MAPKITAAIKPTQGPCLVPIMPPAHAPIIIMPSKPMFTTPERSEKSPPSPAKTIGTESNNAADAVPTLVKSVAPVIWRTIDKIKTTAKALTTIFGNFINFILEPPLQVLYSAA</sequence>
<protein>
    <submittedName>
        <fullName evidence="2">Unannotated protein</fullName>
    </submittedName>
</protein>
<accession>A0A6J6S0I5</accession>
<feature type="region of interest" description="Disordered" evidence="1">
    <location>
        <begin position="36"/>
        <end position="59"/>
    </location>
</feature>
<proteinExistence type="predicted"/>
<gene>
    <name evidence="2" type="ORF">UFOPK2662_01192</name>
</gene>
<evidence type="ECO:0000256" key="1">
    <source>
        <dbReference type="SAM" id="MobiDB-lite"/>
    </source>
</evidence>
<dbReference type="EMBL" id="CAEZYI010000101">
    <property type="protein sequence ID" value="CAB4728215.1"/>
    <property type="molecule type" value="Genomic_DNA"/>
</dbReference>
<organism evidence="2">
    <name type="scientific">freshwater metagenome</name>
    <dbReference type="NCBI Taxonomy" id="449393"/>
    <lineage>
        <taxon>unclassified sequences</taxon>
        <taxon>metagenomes</taxon>
        <taxon>ecological metagenomes</taxon>
    </lineage>
</organism>
<reference evidence="2" key="1">
    <citation type="submission" date="2020-05" db="EMBL/GenBank/DDBJ databases">
        <authorList>
            <person name="Chiriac C."/>
            <person name="Salcher M."/>
            <person name="Ghai R."/>
            <person name="Kavagutti S V."/>
        </authorList>
    </citation>
    <scope>NUCLEOTIDE SEQUENCE</scope>
</reference>
<name>A0A6J6S0I5_9ZZZZ</name>
<dbReference type="AlphaFoldDB" id="A0A6J6S0I5"/>
<evidence type="ECO:0000313" key="2">
    <source>
        <dbReference type="EMBL" id="CAB4728215.1"/>
    </source>
</evidence>